<dbReference type="RefSeq" id="WP_125943821.1">
    <property type="nucleotide sequence ID" value="NZ_PXZH01000006.1"/>
</dbReference>
<evidence type="ECO:0008006" key="3">
    <source>
        <dbReference type="Google" id="ProtNLM"/>
    </source>
</evidence>
<keyword evidence="2" id="KW-1185">Reference proteome</keyword>
<protein>
    <recommendedName>
        <fullName evidence="3">Sporulation protein Cse60</fullName>
    </recommendedName>
</protein>
<gene>
    <name evidence="1" type="ORF">C7P63_08995</name>
</gene>
<accession>A0A3R9YW99</accession>
<evidence type="ECO:0000313" key="2">
    <source>
        <dbReference type="Proteomes" id="UP000277864"/>
    </source>
</evidence>
<dbReference type="EMBL" id="PXZH01000006">
    <property type="protein sequence ID" value="RST88727.1"/>
    <property type="molecule type" value="Genomic_DNA"/>
</dbReference>
<name>A0A3R9YW99_9ENTE</name>
<dbReference type="AlphaFoldDB" id="A0A3R9YW99"/>
<dbReference type="OrthoDB" id="9992798at2"/>
<sequence>MKVKMIEGTNSLDTFQLQRGVRRLDTRVNEFLENNPDIEIVTIKQSSASSGDKDDLGSITTVSIFYNEKRASNDNSMV</sequence>
<proteinExistence type="predicted"/>
<reference evidence="1 2" key="1">
    <citation type="submission" date="2018-03" db="EMBL/GenBank/DDBJ databases">
        <authorList>
            <person name="Gulvik C.A."/>
        </authorList>
    </citation>
    <scope>NUCLEOTIDE SEQUENCE [LARGE SCALE GENOMIC DNA]</scope>
    <source>
        <strain evidence="1 2">JCM 31581</strain>
    </source>
</reference>
<evidence type="ECO:0000313" key="1">
    <source>
        <dbReference type="EMBL" id="RST88727.1"/>
    </source>
</evidence>
<dbReference type="Proteomes" id="UP000277864">
    <property type="component" value="Unassembled WGS sequence"/>
</dbReference>
<comment type="caution">
    <text evidence="1">The sequence shown here is derived from an EMBL/GenBank/DDBJ whole genome shotgun (WGS) entry which is preliminary data.</text>
</comment>
<organism evidence="1 2">
    <name type="scientific">Vagococcus humatus</name>
    <dbReference type="NCBI Taxonomy" id="1889241"/>
    <lineage>
        <taxon>Bacteria</taxon>
        <taxon>Bacillati</taxon>
        <taxon>Bacillota</taxon>
        <taxon>Bacilli</taxon>
        <taxon>Lactobacillales</taxon>
        <taxon>Enterococcaceae</taxon>
        <taxon>Vagococcus</taxon>
    </lineage>
</organism>